<accession>A0ABN3HKD0</accession>
<dbReference type="EMBL" id="BAAATJ010000001">
    <property type="protein sequence ID" value="GAA2382591.1"/>
    <property type="molecule type" value="Genomic_DNA"/>
</dbReference>
<dbReference type="Pfam" id="PF13546">
    <property type="entry name" value="DDE_5"/>
    <property type="match status" value="1"/>
</dbReference>
<name>A0ABN3HKD0_9ACTN</name>
<dbReference type="RefSeq" id="WP_344628723.1">
    <property type="nucleotide sequence ID" value="NZ_BAAATJ010000001.1"/>
</dbReference>
<protein>
    <submittedName>
        <fullName evidence="3">IS701 family transposase</fullName>
    </submittedName>
</protein>
<evidence type="ECO:0000259" key="2">
    <source>
        <dbReference type="Pfam" id="PF13546"/>
    </source>
</evidence>
<sequence length="355" mass="39400">MEEIAELISHRFVRAEPRRRVVAYMEGLLSHAQRKNAFALASHAREVGPDGMQRLLRTAKWDPHAVRDDLRTYVMRHTREEGSDGVLVVSPEVFVKKGRHSAGVAWQYSSRHGRMQNCQIGLFLGHVSARGAGIVDRELYLPREWLDRGTPGIVHGVPEGSGYTAKAGLSRRMIARALESGLRSPWVSVPDDDLWDEELRTWLDGLNVPYVLRLRPDDAAALAPRGTAGEPLRAPGRRGSGPGLNTLPWQTVRLRRTSGERALWLLTHHPAPSERPASFLCSGPAGTAIPEFIRAVRAQATARRCLDALRSDAGLHEYQVRTVTGWYRHTTLSLLAHAFRSFAPGGRPRAVDVPA</sequence>
<evidence type="ECO:0000313" key="4">
    <source>
        <dbReference type="Proteomes" id="UP001500058"/>
    </source>
</evidence>
<organism evidence="3 4">
    <name type="scientific">Streptomyces glaucosporus</name>
    <dbReference type="NCBI Taxonomy" id="284044"/>
    <lineage>
        <taxon>Bacteria</taxon>
        <taxon>Bacillati</taxon>
        <taxon>Actinomycetota</taxon>
        <taxon>Actinomycetes</taxon>
        <taxon>Kitasatosporales</taxon>
        <taxon>Streptomycetaceae</taxon>
        <taxon>Streptomyces</taxon>
    </lineage>
</organism>
<keyword evidence="4" id="KW-1185">Reference proteome</keyword>
<evidence type="ECO:0000256" key="1">
    <source>
        <dbReference type="SAM" id="MobiDB-lite"/>
    </source>
</evidence>
<evidence type="ECO:0000313" key="3">
    <source>
        <dbReference type="EMBL" id="GAA2382591.1"/>
    </source>
</evidence>
<dbReference type="InterPro" id="IPR039365">
    <property type="entry name" value="IS701-like"/>
</dbReference>
<feature type="region of interest" description="Disordered" evidence="1">
    <location>
        <begin position="223"/>
        <end position="247"/>
    </location>
</feature>
<dbReference type="PANTHER" id="PTHR33627:SF1">
    <property type="entry name" value="TRANSPOSASE"/>
    <property type="match status" value="1"/>
</dbReference>
<comment type="caution">
    <text evidence="3">The sequence shown here is derived from an EMBL/GenBank/DDBJ whole genome shotgun (WGS) entry which is preliminary data.</text>
</comment>
<proteinExistence type="predicted"/>
<dbReference type="Proteomes" id="UP001500058">
    <property type="component" value="Unassembled WGS sequence"/>
</dbReference>
<dbReference type="NCBIfam" id="NF033540">
    <property type="entry name" value="transpos_IS701"/>
    <property type="match status" value="1"/>
</dbReference>
<feature type="domain" description="Transposase IS701-like DDE" evidence="2">
    <location>
        <begin position="12"/>
        <end position="264"/>
    </location>
</feature>
<reference evidence="3 4" key="1">
    <citation type="journal article" date="2019" name="Int. J. Syst. Evol. Microbiol.">
        <title>The Global Catalogue of Microorganisms (GCM) 10K type strain sequencing project: providing services to taxonomists for standard genome sequencing and annotation.</title>
        <authorList>
            <consortium name="The Broad Institute Genomics Platform"/>
            <consortium name="The Broad Institute Genome Sequencing Center for Infectious Disease"/>
            <person name="Wu L."/>
            <person name="Ma J."/>
        </authorList>
    </citation>
    <scope>NUCLEOTIDE SEQUENCE [LARGE SCALE GENOMIC DNA]</scope>
    <source>
        <strain evidence="3 4">JCM 6921</strain>
    </source>
</reference>
<gene>
    <name evidence="3" type="ORF">GCM10010420_00630</name>
</gene>
<dbReference type="InterPro" id="IPR038721">
    <property type="entry name" value="IS701-like_DDE_dom"/>
</dbReference>
<dbReference type="PANTHER" id="PTHR33627">
    <property type="entry name" value="TRANSPOSASE"/>
    <property type="match status" value="1"/>
</dbReference>